<keyword evidence="3" id="KW-1185">Reference proteome</keyword>
<evidence type="ECO:0000313" key="3">
    <source>
        <dbReference type="Proteomes" id="UP000010878"/>
    </source>
</evidence>
<keyword evidence="1" id="KW-0812">Transmembrane</keyword>
<name>L0K406_9EURY</name>
<gene>
    <name evidence="2" type="ORF">Natoc_3075</name>
</gene>
<dbReference type="Proteomes" id="UP000010878">
    <property type="component" value="Chromosome"/>
</dbReference>
<dbReference type="GeneID" id="14403462"/>
<dbReference type="OrthoDB" id="342897at2157"/>
<sequence>MDPTVYLVFAVVFFLQIPTSAVVYFDAKKRKLKHPGWYELGVLVPLGGLGIVAAYLYKRRDLPTVSSDTPQTAEAEPTNETS</sequence>
<dbReference type="eggNOG" id="arCOG08126">
    <property type="taxonomic scope" value="Archaea"/>
</dbReference>
<feature type="transmembrane region" description="Helical" evidence="1">
    <location>
        <begin position="37"/>
        <end position="57"/>
    </location>
</feature>
<feature type="transmembrane region" description="Helical" evidence="1">
    <location>
        <begin position="6"/>
        <end position="25"/>
    </location>
</feature>
<keyword evidence="1" id="KW-1133">Transmembrane helix</keyword>
<evidence type="ECO:0000313" key="2">
    <source>
        <dbReference type="EMBL" id="AGB38818.1"/>
    </source>
</evidence>
<dbReference type="EMBL" id="CP003929">
    <property type="protein sequence ID" value="AGB38818.1"/>
    <property type="molecule type" value="Genomic_DNA"/>
</dbReference>
<dbReference type="KEGG" id="nou:Natoc_3075"/>
<accession>L0K406</accession>
<protein>
    <submittedName>
        <fullName evidence="2">Uncharacterized protein</fullName>
    </submittedName>
</protein>
<evidence type="ECO:0000256" key="1">
    <source>
        <dbReference type="SAM" id="Phobius"/>
    </source>
</evidence>
<proteinExistence type="predicted"/>
<dbReference type="HOGENOM" id="CLU_2550369_0_0_2"/>
<dbReference type="RefSeq" id="WP_015322257.1">
    <property type="nucleotide sequence ID" value="NC_019974.1"/>
</dbReference>
<dbReference type="AlphaFoldDB" id="L0K406"/>
<reference evidence="2 3" key="1">
    <citation type="submission" date="2012-11" db="EMBL/GenBank/DDBJ databases">
        <title>FINISHED of Natronococcus occultus SP4, DSM 3396.</title>
        <authorList>
            <consortium name="DOE Joint Genome Institute"/>
            <person name="Eisen J."/>
            <person name="Huntemann M."/>
            <person name="Wei C.-L."/>
            <person name="Han J."/>
            <person name="Detter J.C."/>
            <person name="Han C."/>
            <person name="Tapia R."/>
            <person name="Chen A."/>
            <person name="Kyrpides N."/>
            <person name="Mavromatis K."/>
            <person name="Markowitz V."/>
            <person name="Szeto E."/>
            <person name="Ivanova N."/>
            <person name="Mikhailova N."/>
            <person name="Ovchinnikova G."/>
            <person name="Pagani I."/>
            <person name="Pati A."/>
            <person name="Goodwin L."/>
            <person name="Nordberg H.P."/>
            <person name="Cantor M.N."/>
            <person name="Hua S.X."/>
            <person name="Woyke T."/>
            <person name="Eisen J."/>
            <person name="Klenk H.-P."/>
            <person name="Klenk H.-P."/>
        </authorList>
    </citation>
    <scope>NUCLEOTIDE SEQUENCE [LARGE SCALE GENOMIC DNA]</scope>
    <source>
        <strain evidence="2 3">SP4</strain>
    </source>
</reference>
<keyword evidence="1" id="KW-0472">Membrane</keyword>
<organism evidence="2 3">
    <name type="scientific">Natronococcus occultus SP4</name>
    <dbReference type="NCBI Taxonomy" id="694430"/>
    <lineage>
        <taxon>Archaea</taxon>
        <taxon>Methanobacteriati</taxon>
        <taxon>Methanobacteriota</taxon>
        <taxon>Stenosarchaea group</taxon>
        <taxon>Halobacteria</taxon>
        <taxon>Halobacteriales</taxon>
        <taxon>Natrialbaceae</taxon>
        <taxon>Natronococcus</taxon>
    </lineage>
</organism>